<dbReference type="AlphaFoldDB" id="A0A6A5U0C4"/>
<feature type="compositionally biased region" description="Low complexity" evidence="1">
    <location>
        <begin position="160"/>
        <end position="178"/>
    </location>
</feature>
<organism evidence="2 3">
    <name type="scientific">Byssothecium circinans</name>
    <dbReference type="NCBI Taxonomy" id="147558"/>
    <lineage>
        <taxon>Eukaryota</taxon>
        <taxon>Fungi</taxon>
        <taxon>Dikarya</taxon>
        <taxon>Ascomycota</taxon>
        <taxon>Pezizomycotina</taxon>
        <taxon>Dothideomycetes</taxon>
        <taxon>Pleosporomycetidae</taxon>
        <taxon>Pleosporales</taxon>
        <taxon>Massarineae</taxon>
        <taxon>Massarinaceae</taxon>
        <taxon>Byssothecium</taxon>
    </lineage>
</organism>
<dbReference type="EMBL" id="ML976986">
    <property type="protein sequence ID" value="KAF1958603.1"/>
    <property type="molecule type" value="Genomic_DNA"/>
</dbReference>
<reference evidence="2" key="1">
    <citation type="journal article" date="2020" name="Stud. Mycol.">
        <title>101 Dothideomycetes genomes: a test case for predicting lifestyles and emergence of pathogens.</title>
        <authorList>
            <person name="Haridas S."/>
            <person name="Albert R."/>
            <person name="Binder M."/>
            <person name="Bloem J."/>
            <person name="Labutti K."/>
            <person name="Salamov A."/>
            <person name="Andreopoulos B."/>
            <person name="Baker S."/>
            <person name="Barry K."/>
            <person name="Bills G."/>
            <person name="Bluhm B."/>
            <person name="Cannon C."/>
            <person name="Castanera R."/>
            <person name="Culley D."/>
            <person name="Daum C."/>
            <person name="Ezra D."/>
            <person name="Gonzalez J."/>
            <person name="Henrissat B."/>
            <person name="Kuo A."/>
            <person name="Liang C."/>
            <person name="Lipzen A."/>
            <person name="Lutzoni F."/>
            <person name="Magnuson J."/>
            <person name="Mondo S."/>
            <person name="Nolan M."/>
            <person name="Ohm R."/>
            <person name="Pangilinan J."/>
            <person name="Park H.-J."/>
            <person name="Ramirez L."/>
            <person name="Alfaro M."/>
            <person name="Sun H."/>
            <person name="Tritt A."/>
            <person name="Yoshinaga Y."/>
            <person name="Zwiers L.-H."/>
            <person name="Turgeon B."/>
            <person name="Goodwin S."/>
            <person name="Spatafora J."/>
            <person name="Crous P."/>
            <person name="Grigoriev I."/>
        </authorList>
    </citation>
    <scope>NUCLEOTIDE SEQUENCE</scope>
    <source>
        <strain evidence="2">CBS 675.92</strain>
    </source>
</reference>
<feature type="region of interest" description="Disordered" evidence="1">
    <location>
        <begin position="473"/>
        <end position="500"/>
    </location>
</feature>
<evidence type="ECO:0000313" key="2">
    <source>
        <dbReference type="EMBL" id="KAF1958603.1"/>
    </source>
</evidence>
<accession>A0A6A5U0C4</accession>
<protein>
    <submittedName>
        <fullName evidence="2">Uncharacterized protein</fullName>
    </submittedName>
</protein>
<proteinExistence type="predicted"/>
<keyword evidence="3" id="KW-1185">Reference proteome</keyword>
<sequence>MLWHKVNPHPTVKLYILTPNPTSWTLTCTLKLPDIPPRIFELSNLDYAHRDVARDKNSSDLDDGNDASAVGMSVRVARNKGILKMEYKSDNGAEASWTFNGLVNVGVKGNYMSANMAVQTEVTPAAVMMTGTQTTVTSTAASTTGTQTAFTSTEASTRGTQTMVTSTAASTSGTQTTTNPPPSLLTKVVYPGIETIHTPAKTNGIITKAQKQAASATLTNIIYTGTETVPSQSKSPENPLKRRRSLSLYRPHKLARSKEDLKPFPRYFYMECYRNTPAFSGGLGVLRLDTQKGTVQFEGTLGRKYAPRYITCRIGMDNKQTKVAYTAYARWVRGIDHKLLISHLFKFNGESTPLMQLSRLSTEHAIWSTEYKGSEKIIYDDAEIFIDALVHIIDCQSGRETKLHDPEADQQYEIMEKRRKEIARKKNLRAYCYSCKRSYFVNDPCSGRKWCCPAPSKESQPIKEFSHADRTRYEQLKAKKDERDEARRTLRIYEPKDMGD</sequence>
<evidence type="ECO:0000313" key="3">
    <source>
        <dbReference type="Proteomes" id="UP000800035"/>
    </source>
</evidence>
<evidence type="ECO:0000256" key="1">
    <source>
        <dbReference type="SAM" id="MobiDB-lite"/>
    </source>
</evidence>
<gene>
    <name evidence="2" type="ORF">CC80DRAFT_502550</name>
</gene>
<feature type="region of interest" description="Disordered" evidence="1">
    <location>
        <begin position="155"/>
        <end position="183"/>
    </location>
</feature>
<name>A0A6A5U0C4_9PLEO</name>
<dbReference type="Proteomes" id="UP000800035">
    <property type="component" value="Unassembled WGS sequence"/>
</dbReference>